<comment type="caution">
    <text evidence="2">The sequence shown here is derived from an EMBL/GenBank/DDBJ whole genome shotgun (WGS) entry which is preliminary data.</text>
</comment>
<protein>
    <recommendedName>
        <fullName evidence="4">Lipoprotein</fullName>
    </recommendedName>
</protein>
<keyword evidence="3" id="KW-1185">Reference proteome</keyword>
<dbReference type="Proteomes" id="UP001183246">
    <property type="component" value="Unassembled WGS sequence"/>
</dbReference>
<sequence length="224" mass="24245">MPARQISTATAVAALLLLTACGGSDDGDDPIAGVEESAEESPSEDAEEPTGEETRPADDGRPEINLPEDVELVFDWETPADPDEATALSDAANYIRSIALGVVEQDPDHPIYQGYSTGAARDYARTQIGLWVDGGWTMHGTDRFYAPEIRRPESGDTIGVEFCHDESQMLGKDAETGEALPPTEYEGDEHLYHYTIVMAPAPGVEGFWQAQGVEVEEEAAQCRE</sequence>
<feature type="compositionally biased region" description="Acidic residues" evidence="1">
    <location>
        <begin position="36"/>
        <end position="51"/>
    </location>
</feature>
<reference evidence="3" key="1">
    <citation type="submission" date="2023-07" db="EMBL/GenBank/DDBJ databases">
        <title>30 novel species of actinomycetes from the DSMZ collection.</title>
        <authorList>
            <person name="Nouioui I."/>
        </authorList>
    </citation>
    <scope>NUCLEOTIDE SEQUENCE [LARGE SCALE GENOMIC DNA]</scope>
    <source>
        <strain evidence="3">DSM 44938</strain>
    </source>
</reference>
<evidence type="ECO:0000256" key="1">
    <source>
        <dbReference type="SAM" id="MobiDB-lite"/>
    </source>
</evidence>
<gene>
    <name evidence="2" type="ORF">RM590_26775</name>
</gene>
<organism evidence="2 3">
    <name type="scientific">Streptomyces litchfieldiae</name>
    <dbReference type="NCBI Taxonomy" id="3075543"/>
    <lineage>
        <taxon>Bacteria</taxon>
        <taxon>Bacillati</taxon>
        <taxon>Actinomycetota</taxon>
        <taxon>Actinomycetes</taxon>
        <taxon>Kitasatosporales</taxon>
        <taxon>Streptomycetaceae</taxon>
        <taxon>Streptomyces</taxon>
    </lineage>
</organism>
<dbReference type="RefSeq" id="WP_311707283.1">
    <property type="nucleotide sequence ID" value="NZ_JAVREL010000018.1"/>
</dbReference>
<dbReference type="EMBL" id="JAVREL010000018">
    <property type="protein sequence ID" value="MDT0346162.1"/>
    <property type="molecule type" value="Genomic_DNA"/>
</dbReference>
<accession>A0ABU2MWY5</accession>
<feature type="region of interest" description="Disordered" evidence="1">
    <location>
        <begin position="22"/>
        <end position="64"/>
    </location>
</feature>
<evidence type="ECO:0000313" key="2">
    <source>
        <dbReference type="EMBL" id="MDT0346162.1"/>
    </source>
</evidence>
<name>A0ABU2MWY5_9ACTN</name>
<evidence type="ECO:0000313" key="3">
    <source>
        <dbReference type="Proteomes" id="UP001183246"/>
    </source>
</evidence>
<proteinExistence type="predicted"/>
<feature type="compositionally biased region" description="Basic and acidic residues" evidence="1">
    <location>
        <begin position="52"/>
        <end position="62"/>
    </location>
</feature>
<evidence type="ECO:0008006" key="4">
    <source>
        <dbReference type="Google" id="ProtNLM"/>
    </source>
</evidence>
<dbReference type="PROSITE" id="PS51257">
    <property type="entry name" value="PROKAR_LIPOPROTEIN"/>
    <property type="match status" value="1"/>
</dbReference>